<comment type="subcellular location">
    <subcellularLocation>
        <location evidence="1">Membrane</location>
    </subcellularLocation>
</comment>
<dbReference type="AlphaFoldDB" id="A0A0J8U2R4"/>
<dbReference type="RefSeq" id="WP_019344385.1">
    <property type="nucleotide sequence ID" value="NZ_AGSZ01000148.1"/>
</dbReference>
<reference evidence="5 8" key="3">
    <citation type="submission" date="2016-06" db="EMBL/GenBank/DDBJ databases">
        <authorList>
            <person name="Kjaerup R.B."/>
            <person name="Dalgaard T.S."/>
            <person name="Juul-Madsen H.R."/>
        </authorList>
    </citation>
    <scope>NUCLEOTIDE SEQUENCE [LARGE SCALE GENOMIC DNA]</scope>
    <source>
        <strain evidence="5 8">ACS1953</strain>
    </source>
</reference>
<gene>
    <name evidence="5" type="ORF">A5726_13340</name>
    <name evidence="4" type="ORF">ACT17_25205</name>
    <name evidence="6" type="ORF">AWB98_28970</name>
</gene>
<sequence>MRNRLRVLAFDVAAPLAAIAALVYIGLALGWPLWWVSLCSVLCLLIVQGVIVNVVLARRDGVTLGTDDDAPGLRLAVAGVAAAAVVAAVTVGYLRWTVPDRAFNNDRDEVVRIASSVSEATATFSPQSPTASIDRATAMMSPQQAEQFKNEFANVAKELASKNVSATAATISAGVEALGPQVASVAVVLRGTQSAPGKPTDNAVMALRVALSKTDGRWLVDNVAPLHSR</sequence>
<dbReference type="EMBL" id="LZHX01000044">
    <property type="protein sequence ID" value="OBF22406.1"/>
    <property type="molecule type" value="Genomic_DNA"/>
</dbReference>
<dbReference type="EMBL" id="LQOP01000035">
    <property type="protein sequence ID" value="ORV20504.1"/>
    <property type="molecule type" value="Genomic_DNA"/>
</dbReference>
<feature type="transmembrane region" description="Helical" evidence="3">
    <location>
        <begin position="75"/>
        <end position="96"/>
    </location>
</feature>
<dbReference type="PANTHER" id="PTHR37042:SF4">
    <property type="entry name" value="OUTER MEMBRANE PROTEIN RV1973"/>
    <property type="match status" value="1"/>
</dbReference>
<organism evidence="4 7">
    <name type="scientific">Mycolicibacterium conceptionense</name>
    <dbReference type="NCBI Taxonomy" id="451644"/>
    <lineage>
        <taxon>Bacteria</taxon>
        <taxon>Bacillati</taxon>
        <taxon>Actinomycetota</taxon>
        <taxon>Actinomycetes</taxon>
        <taxon>Mycobacteriales</taxon>
        <taxon>Mycobacteriaceae</taxon>
        <taxon>Mycolicibacterium</taxon>
    </lineage>
</organism>
<reference evidence="6 9" key="2">
    <citation type="submission" date="2016-01" db="EMBL/GenBank/DDBJ databases">
        <title>The new phylogeny of the genus Mycobacterium.</title>
        <authorList>
            <person name="Tarcisio F."/>
            <person name="Conor M."/>
            <person name="Antonella G."/>
            <person name="Elisabetta G."/>
            <person name="Giulia F.S."/>
            <person name="Sara T."/>
            <person name="Anna F."/>
            <person name="Clotilde B."/>
            <person name="Roberto B."/>
            <person name="Veronica D.S."/>
            <person name="Fabio R."/>
            <person name="Monica P."/>
            <person name="Olivier J."/>
            <person name="Enrico T."/>
            <person name="Nicola S."/>
        </authorList>
    </citation>
    <scope>NUCLEOTIDE SEQUENCE [LARGE SCALE GENOMIC DNA]</scope>
    <source>
        <strain evidence="6 9">CCUG 50187</strain>
    </source>
</reference>
<name>A0A0J8U2R4_9MYCO</name>
<dbReference type="Proteomes" id="UP000093779">
    <property type="component" value="Unassembled WGS sequence"/>
</dbReference>
<keyword evidence="9" id="KW-1185">Reference proteome</keyword>
<evidence type="ECO:0000256" key="2">
    <source>
        <dbReference type="ARBA" id="ARBA00023136"/>
    </source>
</evidence>
<reference evidence="4 7" key="1">
    <citation type="submission" date="2015-06" db="EMBL/GenBank/DDBJ databases">
        <title>Genome sequence of Mycobacterium conceptionense strain MLE.</title>
        <authorList>
            <person name="Greninger A.L."/>
            <person name="Cunningham G."/>
            <person name="Chiu C.Y."/>
            <person name="Miller S."/>
        </authorList>
    </citation>
    <scope>NUCLEOTIDE SEQUENCE [LARGE SCALE GENOMIC DNA]</scope>
    <source>
        <strain evidence="4 7">MLE</strain>
    </source>
</reference>
<dbReference type="OrthoDB" id="4761631at2"/>
<keyword evidence="3" id="KW-1133">Transmembrane helix</keyword>
<feature type="transmembrane region" description="Helical" evidence="3">
    <location>
        <begin position="33"/>
        <end position="55"/>
    </location>
</feature>
<feature type="transmembrane region" description="Helical" evidence="3">
    <location>
        <begin position="7"/>
        <end position="27"/>
    </location>
</feature>
<evidence type="ECO:0000313" key="8">
    <source>
        <dbReference type="Proteomes" id="UP000093779"/>
    </source>
</evidence>
<keyword evidence="3" id="KW-0812">Transmembrane</keyword>
<keyword evidence="2 3" id="KW-0472">Membrane</keyword>
<proteinExistence type="predicted"/>
<evidence type="ECO:0000313" key="5">
    <source>
        <dbReference type="EMBL" id="OBF22406.1"/>
    </source>
</evidence>
<evidence type="ECO:0000256" key="3">
    <source>
        <dbReference type="SAM" id="Phobius"/>
    </source>
</evidence>
<dbReference type="EMBL" id="LFOD01000030">
    <property type="protein sequence ID" value="KMV15497.1"/>
    <property type="molecule type" value="Genomic_DNA"/>
</dbReference>
<evidence type="ECO:0000313" key="7">
    <source>
        <dbReference type="Proteomes" id="UP000037594"/>
    </source>
</evidence>
<dbReference type="GO" id="GO:0016020">
    <property type="term" value="C:membrane"/>
    <property type="evidence" value="ECO:0007669"/>
    <property type="project" value="UniProtKB-SubCell"/>
</dbReference>
<accession>A0A0J8U2R4</accession>
<comment type="caution">
    <text evidence="4">The sequence shown here is derived from an EMBL/GenBank/DDBJ whole genome shotgun (WGS) entry which is preliminary data.</text>
</comment>
<dbReference type="PATRIC" id="fig|451644.5.peg.5193"/>
<protein>
    <submittedName>
        <fullName evidence="4">Membrane protein</fullName>
    </submittedName>
</protein>
<dbReference type="Proteomes" id="UP000193811">
    <property type="component" value="Unassembled WGS sequence"/>
</dbReference>
<evidence type="ECO:0000313" key="6">
    <source>
        <dbReference type="EMBL" id="ORV20504.1"/>
    </source>
</evidence>
<evidence type="ECO:0000256" key="1">
    <source>
        <dbReference type="ARBA" id="ARBA00004370"/>
    </source>
</evidence>
<dbReference type="PANTHER" id="PTHR37042">
    <property type="entry name" value="OUTER MEMBRANE PROTEIN RV1973"/>
    <property type="match status" value="1"/>
</dbReference>
<dbReference type="GeneID" id="44299992"/>
<evidence type="ECO:0000313" key="9">
    <source>
        <dbReference type="Proteomes" id="UP000193811"/>
    </source>
</evidence>
<dbReference type="Proteomes" id="UP000037594">
    <property type="component" value="Unassembled WGS sequence"/>
</dbReference>
<evidence type="ECO:0000313" key="4">
    <source>
        <dbReference type="EMBL" id="KMV15497.1"/>
    </source>
</evidence>